<accession>X1BKY3</accession>
<dbReference type="AlphaFoldDB" id="X1BKY3"/>
<protein>
    <recommendedName>
        <fullName evidence="1">ATP-dependent RecD2 DNA helicase OB-fold domain-containing protein</fullName>
    </recommendedName>
</protein>
<dbReference type="InterPro" id="IPR055446">
    <property type="entry name" value="RecD2_N_OB"/>
</dbReference>
<reference evidence="2" key="1">
    <citation type="journal article" date="2014" name="Front. Microbiol.">
        <title>High frequency of phylogenetically diverse reductive dehalogenase-homologous genes in deep subseafloor sedimentary metagenomes.</title>
        <authorList>
            <person name="Kawai M."/>
            <person name="Futagami T."/>
            <person name="Toyoda A."/>
            <person name="Takaki Y."/>
            <person name="Nishi S."/>
            <person name="Hori S."/>
            <person name="Arai W."/>
            <person name="Tsubouchi T."/>
            <person name="Morono Y."/>
            <person name="Uchiyama I."/>
            <person name="Ito T."/>
            <person name="Fujiyama A."/>
            <person name="Inagaki F."/>
            <person name="Takami H."/>
        </authorList>
    </citation>
    <scope>NUCLEOTIDE SEQUENCE</scope>
    <source>
        <strain evidence="2">Expedition CK06-06</strain>
    </source>
</reference>
<feature type="non-terminal residue" evidence="2">
    <location>
        <position position="36"/>
    </location>
</feature>
<comment type="caution">
    <text evidence="2">The sequence shown here is derived from an EMBL/GenBank/DDBJ whole genome shotgun (WGS) entry which is preliminary data.</text>
</comment>
<sequence>MMRKQPTDTLADLQGQIERITYTNDENGFTIARVKV</sequence>
<gene>
    <name evidence="2" type="ORF">S01H4_47116</name>
</gene>
<evidence type="ECO:0000259" key="1">
    <source>
        <dbReference type="Pfam" id="PF23139"/>
    </source>
</evidence>
<dbReference type="EMBL" id="BART01026408">
    <property type="protein sequence ID" value="GAG96539.1"/>
    <property type="molecule type" value="Genomic_DNA"/>
</dbReference>
<dbReference type="Pfam" id="PF23139">
    <property type="entry name" value="OB_YrrC"/>
    <property type="match status" value="1"/>
</dbReference>
<evidence type="ECO:0000313" key="2">
    <source>
        <dbReference type="EMBL" id="GAG96539.1"/>
    </source>
</evidence>
<feature type="domain" description="ATP-dependent RecD2 DNA helicase OB-fold" evidence="1">
    <location>
        <begin position="12"/>
        <end position="36"/>
    </location>
</feature>
<name>X1BKY3_9ZZZZ</name>
<organism evidence="2">
    <name type="scientific">marine sediment metagenome</name>
    <dbReference type="NCBI Taxonomy" id="412755"/>
    <lineage>
        <taxon>unclassified sequences</taxon>
        <taxon>metagenomes</taxon>
        <taxon>ecological metagenomes</taxon>
    </lineage>
</organism>
<proteinExistence type="predicted"/>